<name>A0ABQ1XSL7_9PROT</name>
<accession>A0ABQ1XSL7</accession>
<sequence>MDHMVERDVGEGALRNHGTCYDVAVRRVSAEMRYSPVPSRANIEQDGFTEPSSLFGPLRAARDAEWNARVNHVERMFRSAHQENVTRVAQCLESAGFNFQGQSLQEFDMWGTPLDLVREGEEGGARPGDPG</sequence>
<evidence type="ECO:0000313" key="2">
    <source>
        <dbReference type="Proteomes" id="UP000648722"/>
    </source>
</evidence>
<protein>
    <submittedName>
        <fullName evidence="1">Uncharacterized protein</fullName>
    </submittedName>
</protein>
<keyword evidence="2" id="KW-1185">Reference proteome</keyword>
<organism evidence="1 2">
    <name type="scientific">Glycocaulis albus</name>
    <dbReference type="NCBI Taxonomy" id="1382801"/>
    <lineage>
        <taxon>Bacteria</taxon>
        <taxon>Pseudomonadati</taxon>
        <taxon>Pseudomonadota</taxon>
        <taxon>Alphaproteobacteria</taxon>
        <taxon>Maricaulales</taxon>
        <taxon>Maricaulaceae</taxon>
        <taxon>Glycocaulis</taxon>
    </lineage>
</organism>
<dbReference type="Proteomes" id="UP000648722">
    <property type="component" value="Unassembled WGS sequence"/>
</dbReference>
<evidence type="ECO:0000313" key="1">
    <source>
        <dbReference type="EMBL" id="GGH02234.1"/>
    </source>
</evidence>
<dbReference type="EMBL" id="BMFS01000007">
    <property type="protein sequence ID" value="GGH02234.1"/>
    <property type="molecule type" value="Genomic_DNA"/>
</dbReference>
<proteinExistence type="predicted"/>
<comment type="caution">
    <text evidence="1">The sequence shown here is derived from an EMBL/GenBank/DDBJ whole genome shotgun (WGS) entry which is preliminary data.</text>
</comment>
<dbReference type="RefSeq" id="WP_188452247.1">
    <property type="nucleotide sequence ID" value="NZ_BMFS01000007.1"/>
</dbReference>
<gene>
    <name evidence="1" type="ORF">GCM10007420_18080</name>
</gene>
<reference evidence="2" key="1">
    <citation type="journal article" date="2019" name="Int. J. Syst. Evol. Microbiol.">
        <title>The Global Catalogue of Microorganisms (GCM) 10K type strain sequencing project: providing services to taxonomists for standard genome sequencing and annotation.</title>
        <authorList>
            <consortium name="The Broad Institute Genomics Platform"/>
            <consortium name="The Broad Institute Genome Sequencing Center for Infectious Disease"/>
            <person name="Wu L."/>
            <person name="Ma J."/>
        </authorList>
    </citation>
    <scope>NUCLEOTIDE SEQUENCE [LARGE SCALE GENOMIC DNA]</scope>
    <source>
        <strain evidence="2">CGMCC 1.12766</strain>
    </source>
</reference>